<evidence type="ECO:0000313" key="1">
    <source>
        <dbReference type="EMBL" id="GAA3068896.1"/>
    </source>
</evidence>
<evidence type="ECO:0000313" key="2">
    <source>
        <dbReference type="Proteomes" id="UP001500236"/>
    </source>
</evidence>
<dbReference type="Proteomes" id="UP001500236">
    <property type="component" value="Unassembled WGS sequence"/>
</dbReference>
<keyword evidence="2" id="KW-1185">Reference proteome</keyword>
<evidence type="ECO:0008006" key="3">
    <source>
        <dbReference type="Google" id="ProtNLM"/>
    </source>
</evidence>
<comment type="caution">
    <text evidence="1">The sequence shown here is derived from an EMBL/GenBank/DDBJ whole genome shotgun (WGS) entry which is preliminary data.</text>
</comment>
<name>A0ABP6LZF0_9MICC</name>
<proteinExistence type="predicted"/>
<dbReference type="EMBL" id="BAAAVT010000013">
    <property type="protein sequence ID" value="GAA3068896.1"/>
    <property type="molecule type" value="Genomic_DNA"/>
</dbReference>
<protein>
    <recommendedName>
        <fullName evidence="3">YCII-related domain-containing protein</fullName>
    </recommendedName>
</protein>
<organism evidence="1 2">
    <name type="scientific">Nesterenkonia aethiopica</name>
    <dbReference type="NCBI Taxonomy" id="269144"/>
    <lineage>
        <taxon>Bacteria</taxon>
        <taxon>Bacillati</taxon>
        <taxon>Actinomycetota</taxon>
        <taxon>Actinomycetes</taxon>
        <taxon>Micrococcales</taxon>
        <taxon>Micrococcaceae</taxon>
        <taxon>Nesterenkonia</taxon>
    </lineage>
</organism>
<gene>
    <name evidence="1" type="ORF">GCM10010529_21810</name>
</gene>
<sequence length="146" mass="16290">MQAVIFTRLFRKPASQTETSTEMVHVVYKKHRRTLDEAVILATADEEIARHLSRGYERDPEYVLEWESLPVPDASPQELADGVTIHVLSNGGPSDTEAEDISAIGLMAFLSRERAEQALEDASRDESLIAPRLRTLVLGRELPHGV</sequence>
<accession>A0ABP6LZF0</accession>
<reference evidence="2" key="1">
    <citation type="journal article" date="2019" name="Int. J. Syst. Evol. Microbiol.">
        <title>The Global Catalogue of Microorganisms (GCM) 10K type strain sequencing project: providing services to taxonomists for standard genome sequencing and annotation.</title>
        <authorList>
            <consortium name="The Broad Institute Genomics Platform"/>
            <consortium name="The Broad Institute Genome Sequencing Center for Infectious Disease"/>
            <person name="Wu L."/>
            <person name="Ma J."/>
        </authorList>
    </citation>
    <scope>NUCLEOTIDE SEQUENCE [LARGE SCALE GENOMIC DNA]</scope>
    <source>
        <strain evidence="2">JCM 14309</strain>
    </source>
</reference>